<protein>
    <recommendedName>
        <fullName evidence="3">Retrotransposon gag protein</fullName>
    </recommendedName>
</protein>
<evidence type="ECO:0000313" key="1">
    <source>
        <dbReference type="EMBL" id="OMO87953.1"/>
    </source>
</evidence>
<evidence type="ECO:0000313" key="2">
    <source>
        <dbReference type="Proteomes" id="UP000188268"/>
    </source>
</evidence>
<keyword evidence="2" id="KW-1185">Reference proteome</keyword>
<dbReference type="Proteomes" id="UP000188268">
    <property type="component" value="Unassembled WGS sequence"/>
</dbReference>
<reference evidence="1 2" key="1">
    <citation type="submission" date="2013-09" db="EMBL/GenBank/DDBJ databases">
        <title>Corchorus capsularis genome sequencing.</title>
        <authorList>
            <person name="Alam M."/>
            <person name="Haque M.S."/>
            <person name="Islam M.S."/>
            <person name="Emdad E.M."/>
            <person name="Islam M.M."/>
            <person name="Ahmed B."/>
            <person name="Halim A."/>
            <person name="Hossen Q.M.M."/>
            <person name="Hossain M.Z."/>
            <person name="Ahmed R."/>
            <person name="Khan M.M."/>
            <person name="Islam R."/>
            <person name="Rashid M.M."/>
            <person name="Khan S.A."/>
            <person name="Rahman M.S."/>
            <person name="Alam M."/>
        </authorList>
    </citation>
    <scope>NUCLEOTIDE SEQUENCE [LARGE SCALE GENOMIC DNA]</scope>
    <source>
        <strain evidence="2">cv. CVL-1</strain>
        <tissue evidence="1">Whole seedling</tissue>
    </source>
</reference>
<comment type="caution">
    <text evidence="1">The sequence shown here is derived from an EMBL/GenBank/DDBJ whole genome shotgun (WGS) entry which is preliminary data.</text>
</comment>
<dbReference type="OMA" id="NGAGPEY"/>
<dbReference type="AlphaFoldDB" id="A0A1R3IZG2"/>
<name>A0A1R3IZG2_COCAP</name>
<evidence type="ECO:0008006" key="3">
    <source>
        <dbReference type="Google" id="ProtNLM"/>
    </source>
</evidence>
<organism evidence="1 2">
    <name type="scientific">Corchorus capsularis</name>
    <name type="common">Jute</name>
    <dbReference type="NCBI Taxonomy" id="210143"/>
    <lineage>
        <taxon>Eukaryota</taxon>
        <taxon>Viridiplantae</taxon>
        <taxon>Streptophyta</taxon>
        <taxon>Embryophyta</taxon>
        <taxon>Tracheophyta</taxon>
        <taxon>Spermatophyta</taxon>
        <taxon>Magnoliopsida</taxon>
        <taxon>eudicotyledons</taxon>
        <taxon>Gunneridae</taxon>
        <taxon>Pentapetalae</taxon>
        <taxon>rosids</taxon>
        <taxon>malvids</taxon>
        <taxon>Malvales</taxon>
        <taxon>Malvaceae</taxon>
        <taxon>Grewioideae</taxon>
        <taxon>Apeibeae</taxon>
        <taxon>Corchorus</taxon>
    </lineage>
</organism>
<dbReference type="OrthoDB" id="1002655at2759"/>
<dbReference type="EMBL" id="AWWV01009128">
    <property type="protein sequence ID" value="OMO87953.1"/>
    <property type="molecule type" value="Genomic_DNA"/>
</dbReference>
<dbReference type="PANTHER" id="PTHR47481">
    <property type="match status" value="1"/>
</dbReference>
<sequence length="152" mass="17072">MIASASETVVSHIASATSSFDAWEKLNKLYANKSRSRVMALRDKLTIPRGNKSISEYFQLLRGISDELALINTIIPEDELVILALNGAGPEYKELAAGIRARESYISFEELIEKFLDYEEHLQKQQSTADLSIPTANYANKPFARNRSYQGQ</sequence>
<accession>A0A1R3IZG2</accession>
<dbReference type="Gramene" id="OMO87953">
    <property type="protein sequence ID" value="OMO87953"/>
    <property type="gene ID" value="CCACVL1_08645"/>
</dbReference>
<gene>
    <name evidence="1" type="ORF">CCACVL1_08645</name>
</gene>
<dbReference type="Pfam" id="PF14223">
    <property type="entry name" value="Retrotran_gag_2"/>
    <property type="match status" value="1"/>
</dbReference>
<proteinExistence type="predicted"/>
<dbReference type="PANTHER" id="PTHR47481:SF9">
    <property type="entry name" value="RETROTRANSPOSON GAG DOMAIN-CONTAINING PROTEIN"/>
    <property type="match status" value="1"/>
</dbReference>